<dbReference type="RefSeq" id="WP_122545301.1">
    <property type="nucleotide sequence ID" value="NZ_QWIV01000003.1"/>
</dbReference>
<evidence type="ECO:0008006" key="3">
    <source>
        <dbReference type="Google" id="ProtNLM"/>
    </source>
</evidence>
<gene>
    <name evidence="1" type="ORF">D1632_00405</name>
</gene>
<dbReference type="AlphaFoldDB" id="A0A3M7LFR5"/>
<evidence type="ECO:0000313" key="1">
    <source>
        <dbReference type="EMBL" id="RMZ61307.1"/>
    </source>
</evidence>
<keyword evidence="2" id="KW-1185">Reference proteome</keyword>
<name>A0A3M7LFR5_9FLAO</name>
<sequence length="116" mass="13843">MEQTARIDIRLSQEEKEHLTKKCSELGCTYTEFFISKIKDEIDYSTKKTIFDFIRKDDYFYSKIDNNINQIAKIVNAEKQITNNLLHQHNQLLSELYYLSKTKSDIILKIFNLLKK</sequence>
<comment type="caution">
    <text evidence="1">The sequence shown here is derived from an EMBL/GenBank/DDBJ whole genome shotgun (WGS) entry which is preliminary data.</text>
</comment>
<accession>A0A3M7LFR5</accession>
<reference evidence="1 2" key="1">
    <citation type="submission" date="2018-08" db="EMBL/GenBank/DDBJ databases">
        <title>Chryseobacterium nematophagum: a novel matrix digesting pathogen of nematodes.</title>
        <authorList>
            <person name="Page A."/>
            <person name="Roberts M."/>
            <person name="Felix M.-A."/>
            <person name="Weir W."/>
        </authorList>
    </citation>
    <scope>NUCLEOTIDE SEQUENCE [LARGE SCALE GENOMIC DNA]</scope>
    <source>
        <strain evidence="1 2">JUb275</strain>
    </source>
</reference>
<dbReference type="EMBL" id="QWIV01000003">
    <property type="protein sequence ID" value="RMZ61307.1"/>
    <property type="molecule type" value="Genomic_DNA"/>
</dbReference>
<proteinExistence type="predicted"/>
<organism evidence="1 2">
    <name type="scientific">Chryseobacterium nematophagum</name>
    <dbReference type="NCBI Taxonomy" id="2305228"/>
    <lineage>
        <taxon>Bacteria</taxon>
        <taxon>Pseudomonadati</taxon>
        <taxon>Bacteroidota</taxon>
        <taxon>Flavobacteriia</taxon>
        <taxon>Flavobacteriales</taxon>
        <taxon>Weeksellaceae</taxon>
        <taxon>Chryseobacterium group</taxon>
        <taxon>Chryseobacterium</taxon>
    </lineage>
</organism>
<evidence type="ECO:0000313" key="2">
    <source>
        <dbReference type="Proteomes" id="UP000267524"/>
    </source>
</evidence>
<protein>
    <recommendedName>
        <fullName evidence="3">Plasmid mobilization relaxosome protein MobC</fullName>
    </recommendedName>
</protein>
<dbReference type="Proteomes" id="UP000267524">
    <property type="component" value="Unassembled WGS sequence"/>
</dbReference>